<dbReference type="SUPFAM" id="SSF53098">
    <property type="entry name" value="Ribonuclease H-like"/>
    <property type="match status" value="1"/>
</dbReference>
<feature type="domain" description="Integrase catalytic" evidence="1">
    <location>
        <begin position="276"/>
        <end position="482"/>
    </location>
</feature>
<organism evidence="2 3">
    <name type="scientific">Pectinatus brassicae</name>
    <dbReference type="NCBI Taxonomy" id="862415"/>
    <lineage>
        <taxon>Bacteria</taxon>
        <taxon>Bacillati</taxon>
        <taxon>Bacillota</taxon>
        <taxon>Negativicutes</taxon>
        <taxon>Selenomonadales</taxon>
        <taxon>Selenomonadaceae</taxon>
        <taxon>Pectinatus</taxon>
    </lineage>
</organism>
<accession>A0A840UF55</accession>
<reference evidence="2 3" key="1">
    <citation type="submission" date="2020-08" db="EMBL/GenBank/DDBJ databases">
        <title>Genomic Encyclopedia of Type Strains, Phase IV (KMG-IV): sequencing the most valuable type-strain genomes for metagenomic binning, comparative biology and taxonomic classification.</title>
        <authorList>
            <person name="Goeker M."/>
        </authorList>
    </citation>
    <scope>NUCLEOTIDE SEQUENCE [LARGE SCALE GENOMIC DNA]</scope>
    <source>
        <strain evidence="2 3">DSM 24661</strain>
    </source>
</reference>
<dbReference type="InterPro" id="IPR015378">
    <property type="entry name" value="Transposase-like_Mu_C"/>
</dbReference>
<dbReference type="RefSeq" id="WP_183860002.1">
    <property type="nucleotide sequence ID" value="NZ_JACHFH010000008.1"/>
</dbReference>
<dbReference type="GO" id="GO:0015074">
    <property type="term" value="P:DNA integration"/>
    <property type="evidence" value="ECO:0007669"/>
    <property type="project" value="InterPro"/>
</dbReference>
<keyword evidence="3" id="KW-1185">Reference proteome</keyword>
<dbReference type="Gene3D" id="3.30.420.10">
    <property type="entry name" value="Ribonuclease H-like superfamily/Ribonuclease H"/>
    <property type="match status" value="1"/>
</dbReference>
<name>A0A840UF55_9FIRM</name>
<gene>
    <name evidence="2" type="ORF">HNR32_000870</name>
</gene>
<dbReference type="EMBL" id="JACHFH010000008">
    <property type="protein sequence ID" value="MBB5335736.1"/>
    <property type="molecule type" value="Genomic_DNA"/>
</dbReference>
<evidence type="ECO:0000313" key="3">
    <source>
        <dbReference type="Proteomes" id="UP000559117"/>
    </source>
</evidence>
<protein>
    <recommendedName>
        <fullName evidence="1">Integrase catalytic domain-containing protein</fullName>
    </recommendedName>
</protein>
<proteinExistence type="predicted"/>
<dbReference type="InterPro" id="IPR001584">
    <property type="entry name" value="Integrase_cat-core"/>
</dbReference>
<evidence type="ECO:0000313" key="2">
    <source>
        <dbReference type="EMBL" id="MBB5335736.1"/>
    </source>
</evidence>
<sequence>MINFNSVYQFVNDGKRMRIIHLDVTSDICLYVYLEQAFSMPIMGSINDMQIKSDNADIVEIADPYFMIKSDKNLKASEIAKRDEAWRIIEVYWDNKKMAILTKHTRTAIFKEISRIENIPMVRVRRIFSRFWQRGMNRNALLPDYAKSGGKGQERILKEKNGRRRIYSNNKANGIIISECIKKQFEAGTNKYWRTNQQKSLRQVYRLILADFYSITVKKNNEIEKIIRDEGMIPTFRQYYYWFKKNENTELDIKMRKGEKEFELKHRSLLSNSTIESPGPGFRFQIDATVADLYIVSEVDRSKIIGRPTVYIIIDVFSRMITGCYVGLESPSWNGAMMVLDSMVADKVELCRKYNIQIESEDWPCCFLPKTIIADRGELEGYGVKNLINNLNITIENTSPYRGDYKGIVERFFRTVNARIKSFLPGAIMKDYRKRGDPDYRLDSKLTLKEITEIILRSVLLHNIHEIEKYPLTPAMIKDNVKPVPLDLWNWGTAHKKGILRKVDRQIFRLNIMPRGKGTISRGTIVFKNLSYGATELLNEHIYKQHKIKTVEIVYDPRNMEQIYWLKEDGHQYITLNLLDKSRHFKDMYLEDVIATHKKAASLRHEARKSQLQQETELDQRILKIAKHARKKTNTDINANISKTKRLKNIGNNRAEEKERNRKIEAFMPCNDNSGGIVPFPIEQSPMDFQDQDNKNLDYNAQMMKKIRQRKEKAKHEKSKS</sequence>
<dbReference type="PROSITE" id="PS50994">
    <property type="entry name" value="INTEGRASE"/>
    <property type="match status" value="1"/>
</dbReference>
<dbReference type="GO" id="GO:0003676">
    <property type="term" value="F:nucleic acid binding"/>
    <property type="evidence" value="ECO:0007669"/>
    <property type="project" value="InterPro"/>
</dbReference>
<dbReference type="InterPro" id="IPR036397">
    <property type="entry name" value="RNaseH_sf"/>
</dbReference>
<evidence type="ECO:0000259" key="1">
    <source>
        <dbReference type="PROSITE" id="PS50994"/>
    </source>
</evidence>
<dbReference type="AlphaFoldDB" id="A0A840UF55"/>
<dbReference type="Proteomes" id="UP000559117">
    <property type="component" value="Unassembled WGS sequence"/>
</dbReference>
<dbReference type="InterPro" id="IPR012337">
    <property type="entry name" value="RNaseH-like_sf"/>
</dbReference>
<comment type="caution">
    <text evidence="2">The sequence shown here is derived from an EMBL/GenBank/DDBJ whole genome shotgun (WGS) entry which is preliminary data.</text>
</comment>
<dbReference type="Pfam" id="PF09299">
    <property type="entry name" value="Mu-transpos_C"/>
    <property type="match status" value="1"/>
</dbReference>